<keyword evidence="6 14" id="KW-0479">Metal-binding</keyword>
<dbReference type="FunFam" id="3.40.50.740:FF:000006">
    <property type="entry name" value="NADH-quinone oxidoreductase"/>
    <property type="match status" value="1"/>
</dbReference>
<dbReference type="SMART" id="SM00929">
    <property type="entry name" value="NADH-G_4Fe-4S_3"/>
    <property type="match status" value="1"/>
</dbReference>
<dbReference type="PANTHER" id="PTHR43105">
    <property type="entry name" value="RESPIRATORY NITRATE REDUCTASE"/>
    <property type="match status" value="1"/>
</dbReference>
<dbReference type="CDD" id="cd02771">
    <property type="entry name" value="MopB_NDH-1_NuoG2-N7"/>
    <property type="match status" value="1"/>
</dbReference>
<keyword evidence="4 14" id="KW-0001">2Fe-2S</keyword>
<dbReference type="Pfam" id="PF13510">
    <property type="entry name" value="Fer2_4"/>
    <property type="match status" value="1"/>
</dbReference>
<dbReference type="InterPro" id="IPR000283">
    <property type="entry name" value="NADH_UbQ_OxRdtase_75kDa_su_CS"/>
</dbReference>
<dbReference type="InterPro" id="IPR009010">
    <property type="entry name" value="Asp_de-COase-like_dom_sf"/>
</dbReference>
<dbReference type="Gene3D" id="3.40.50.740">
    <property type="match status" value="1"/>
</dbReference>
<dbReference type="Pfam" id="PF04879">
    <property type="entry name" value="Molybdop_Fe4S4"/>
    <property type="match status" value="1"/>
</dbReference>
<dbReference type="Pfam" id="PF22117">
    <property type="entry name" value="Fer4_Nqo3"/>
    <property type="match status" value="1"/>
</dbReference>
<evidence type="ECO:0000313" key="18">
    <source>
        <dbReference type="EMBL" id="NER60695.1"/>
    </source>
</evidence>
<evidence type="ECO:0000256" key="2">
    <source>
        <dbReference type="ARBA" id="ARBA00005404"/>
    </source>
</evidence>
<dbReference type="GO" id="GO:0048038">
    <property type="term" value="F:quinone binding"/>
    <property type="evidence" value="ECO:0007669"/>
    <property type="project" value="UniProtKB-UniRule"/>
</dbReference>
<dbReference type="PANTHER" id="PTHR43105:SF10">
    <property type="entry name" value="NADH-QUINONE OXIDOREDUCTASE SUBUNIT G"/>
    <property type="match status" value="1"/>
</dbReference>
<dbReference type="Pfam" id="PF10588">
    <property type="entry name" value="NADH-G_4Fe-4S_3"/>
    <property type="match status" value="1"/>
</dbReference>
<evidence type="ECO:0000259" key="16">
    <source>
        <dbReference type="PROSITE" id="PS51669"/>
    </source>
</evidence>
<comment type="function">
    <text evidence="14">NDH-1 shuttles electrons from NADH, via FMN and iron-sulfur (Fe-S) centers, to quinones in the respiratory chain. Couples the redox reaction to proton translocation (for every two electrons transferred, four hydrogen ions are translocated across the cytoplasmic membrane), and thus conserves the redox energy in a proton gradient.</text>
</comment>
<dbReference type="FunFam" id="2.20.25.90:FF:000003">
    <property type="entry name" value="NADH-quinone oxidoreductase"/>
    <property type="match status" value="1"/>
</dbReference>
<evidence type="ECO:0000256" key="6">
    <source>
        <dbReference type="ARBA" id="ARBA00022723"/>
    </source>
</evidence>
<dbReference type="SUPFAM" id="SSF50692">
    <property type="entry name" value="ADC-like"/>
    <property type="match status" value="1"/>
</dbReference>
<feature type="domain" description="4Fe-4S His(Cys)3-ligated-type" evidence="17">
    <location>
        <begin position="83"/>
        <end position="122"/>
    </location>
</feature>
<dbReference type="InterPro" id="IPR006656">
    <property type="entry name" value="Mopterin_OxRdtase"/>
</dbReference>
<dbReference type="PROSITE" id="PS51085">
    <property type="entry name" value="2FE2S_FER_2"/>
    <property type="match status" value="1"/>
</dbReference>
<dbReference type="InterPro" id="IPR036010">
    <property type="entry name" value="2Fe-2S_ferredoxin-like_sf"/>
</dbReference>
<dbReference type="InterPro" id="IPR054351">
    <property type="entry name" value="NADH_UbQ_OxRdtase_ferredoxin"/>
</dbReference>
<dbReference type="EMBL" id="JAAHBV010000270">
    <property type="protein sequence ID" value="NER60695.1"/>
    <property type="molecule type" value="Genomic_DNA"/>
</dbReference>
<dbReference type="GO" id="GO:0003954">
    <property type="term" value="F:NADH dehydrogenase activity"/>
    <property type="evidence" value="ECO:0007669"/>
    <property type="project" value="TreeGrafter"/>
</dbReference>
<evidence type="ECO:0000313" key="19">
    <source>
        <dbReference type="Proteomes" id="UP000480410"/>
    </source>
</evidence>
<comment type="similarity">
    <text evidence="2 14">Belongs to the complex I 75 kDa subunit family.</text>
</comment>
<evidence type="ECO:0000256" key="13">
    <source>
        <dbReference type="ARBA" id="ARBA00047712"/>
    </source>
</evidence>
<dbReference type="InterPro" id="IPR019574">
    <property type="entry name" value="NADH_UbQ_OxRdtase_Gsu_4Fe4S-bd"/>
</dbReference>
<dbReference type="Gene3D" id="3.10.20.740">
    <property type="match status" value="1"/>
</dbReference>
<dbReference type="GO" id="GO:0008137">
    <property type="term" value="F:NADH dehydrogenase (ubiquinone) activity"/>
    <property type="evidence" value="ECO:0007669"/>
    <property type="project" value="UniProtKB-UniRule"/>
</dbReference>
<gene>
    <name evidence="18" type="primary">nuoG</name>
    <name evidence="18" type="ORF">G3435_13225</name>
</gene>
<dbReference type="GO" id="GO:0042773">
    <property type="term" value="P:ATP synthesis coupled electron transport"/>
    <property type="evidence" value="ECO:0007669"/>
    <property type="project" value="InterPro"/>
</dbReference>
<keyword evidence="10 14" id="KW-0520">NAD</keyword>
<keyword evidence="7 14" id="KW-1278">Translocase</keyword>
<keyword evidence="8 14" id="KW-0408">Iron</keyword>
<dbReference type="PROSITE" id="PS51669">
    <property type="entry name" value="4FE4S_MOW_BIS_MGD"/>
    <property type="match status" value="1"/>
</dbReference>
<evidence type="ECO:0000256" key="1">
    <source>
        <dbReference type="ARBA" id="ARBA00001966"/>
    </source>
</evidence>
<dbReference type="Gene3D" id="3.30.200.210">
    <property type="match status" value="1"/>
</dbReference>
<evidence type="ECO:0000256" key="3">
    <source>
        <dbReference type="ARBA" id="ARBA00022485"/>
    </source>
</evidence>
<evidence type="ECO:0000256" key="8">
    <source>
        <dbReference type="ARBA" id="ARBA00023004"/>
    </source>
</evidence>
<dbReference type="EC" id="7.1.1.-" evidence="14"/>
<accession>A0A6M0CSY1</accession>
<keyword evidence="11" id="KW-0830">Ubiquinone</keyword>
<dbReference type="SUPFAM" id="SSF53706">
    <property type="entry name" value="Formate dehydrogenase/DMSO reductase, domains 1-3"/>
    <property type="match status" value="1"/>
</dbReference>
<dbReference type="PROSITE" id="PS00641">
    <property type="entry name" value="COMPLEX1_75K_1"/>
    <property type="match status" value="1"/>
</dbReference>
<keyword evidence="5 14" id="KW-0874">Quinone</keyword>
<keyword evidence="18" id="KW-0560">Oxidoreductase</keyword>
<evidence type="ECO:0000256" key="5">
    <source>
        <dbReference type="ARBA" id="ARBA00022719"/>
    </source>
</evidence>
<dbReference type="GO" id="GO:0051537">
    <property type="term" value="F:2 iron, 2 sulfur cluster binding"/>
    <property type="evidence" value="ECO:0007669"/>
    <property type="project" value="UniProtKB-UniRule"/>
</dbReference>
<dbReference type="SUPFAM" id="SSF54862">
    <property type="entry name" value="4Fe-4S ferredoxins"/>
    <property type="match status" value="1"/>
</dbReference>
<dbReference type="InterPro" id="IPR001041">
    <property type="entry name" value="2Fe-2S_ferredoxin-type"/>
</dbReference>
<dbReference type="InterPro" id="IPR006963">
    <property type="entry name" value="Mopterin_OxRdtase_4Fe-4S_dom"/>
</dbReference>
<comment type="cofactor">
    <cofactor evidence="14">
        <name>[2Fe-2S] cluster</name>
        <dbReference type="ChEBI" id="CHEBI:190135"/>
    </cofactor>
    <text evidence="14">Binds 1 [2Fe-2S] cluster per subunit.</text>
</comment>
<dbReference type="NCBIfam" id="TIGR01973">
    <property type="entry name" value="NuoG"/>
    <property type="match status" value="1"/>
</dbReference>
<evidence type="ECO:0000259" key="15">
    <source>
        <dbReference type="PROSITE" id="PS51085"/>
    </source>
</evidence>
<evidence type="ECO:0000256" key="9">
    <source>
        <dbReference type="ARBA" id="ARBA00023014"/>
    </source>
</evidence>
<sequence>MATIHVDGKELEVNGADNLLQACLSLGLDIPYFCWHPALGSVGACRQCAVKQYTDENDTRGRIVMSCMTPATDGSWISIEDEEARVFRASVVEWLMTNHPHDCPVCEEGGHCHLQDMTVMTGHNERRYRFTKRTHQNQELGPFISHEMNRCIACYRCVRYYKDYAGGTDLGVFGAHDNVYFGRVESGTLESEFSGNLTEVCPTGVFTDKTHSERYNRKWDMQFAPSICHGCSSGCNISPGERYGELRRIENRFNGSVNQYFLCDRGRFGYGYVNRTDRPRQPLLEGGQKLGLDAALDKAADLLRGRTIVGIGSPRASLESNYGLRELVGAEYFHSGMEAGELERVRLALQVLNDSPLPVPTLRDMEDHDAVFVLGEDLTQTAARLALALRQSVKGKAEAMADAMRVQPWLDAAVKNIGQHAMYPLFIASLTDTKLDDVAEECVHAAPDDLARIGFAVAHAIDPSAPAVEGLDAEAVELAKRIADALVAANRPLVVAGTSLGSKALIEAAANIAKALKLREKNGSLSLVVPEANSLGLAMLGGESIDAALDAVIAGKADAIVILENDLYSRVPAAKVDAALAAAKVVIVADHQKTPTTERAHLVLPAATFAEGDGTLVSQEGRAQRFFQVFDPQYLDSSILVHEGWRWMHALRATLLNKPIDWTQLDHVTHAVAGAAPQLAGIVNAAPSAAFRIKGMKLAREPLRYSGRTAMRANISVHEPRTPQDPDTAFAFSMEGYSGSAEPRSQVPFAWSPGWNSPQAWNKFQDEVGGHLRAGDPGTRLIETQGDKLNWFASVPAAFSPARGTWQVVPVYHLFGSEENSSRAAPVQERIPQAYVGLAKSEADRLGVNDGALLSLNVAGQTLRLPLRINEELGAGLVALPKGLAGIPPAIFGASVEGLQEAAQ</sequence>
<organism evidence="18 19">
    <name type="scientific">Pseudomonas brassicae</name>
    <dbReference type="NCBI Taxonomy" id="2708063"/>
    <lineage>
        <taxon>Bacteria</taxon>
        <taxon>Pseudomonadati</taxon>
        <taxon>Pseudomonadota</taxon>
        <taxon>Gammaproteobacteria</taxon>
        <taxon>Pseudomonadales</taxon>
        <taxon>Pseudomonadaceae</taxon>
        <taxon>Pseudomonas</taxon>
    </lineage>
</organism>
<dbReference type="GO" id="GO:0051539">
    <property type="term" value="F:4 iron, 4 sulfur cluster binding"/>
    <property type="evidence" value="ECO:0007669"/>
    <property type="project" value="UniProtKB-KW"/>
</dbReference>
<dbReference type="FunFam" id="3.10.20.740:FF:000002">
    <property type="entry name" value="NADH-quinone oxidoreductase"/>
    <property type="match status" value="1"/>
</dbReference>
<dbReference type="Pfam" id="PF00384">
    <property type="entry name" value="Molybdopterin"/>
    <property type="match status" value="1"/>
</dbReference>
<name>A0A6M0CSY1_9PSED</name>
<dbReference type="PROSITE" id="PS00642">
    <property type="entry name" value="COMPLEX1_75K_2"/>
    <property type="match status" value="1"/>
</dbReference>
<keyword evidence="3 14" id="KW-0004">4Fe-4S</keyword>
<dbReference type="PROSITE" id="PS51839">
    <property type="entry name" value="4FE4S_HC3"/>
    <property type="match status" value="1"/>
</dbReference>
<dbReference type="SMART" id="SM00926">
    <property type="entry name" value="Molybdop_Fe4S4"/>
    <property type="match status" value="1"/>
</dbReference>
<dbReference type="SUPFAM" id="SSF54292">
    <property type="entry name" value="2Fe-2S ferredoxin-like"/>
    <property type="match status" value="1"/>
</dbReference>
<comment type="catalytic activity">
    <reaction evidence="13 14">
        <text>a quinone + NADH + 5 H(+)(in) = a quinol + NAD(+) + 4 H(+)(out)</text>
        <dbReference type="Rhea" id="RHEA:57888"/>
        <dbReference type="ChEBI" id="CHEBI:15378"/>
        <dbReference type="ChEBI" id="CHEBI:24646"/>
        <dbReference type="ChEBI" id="CHEBI:57540"/>
        <dbReference type="ChEBI" id="CHEBI:57945"/>
        <dbReference type="ChEBI" id="CHEBI:132124"/>
    </reaction>
</comment>
<dbReference type="CDD" id="cd00207">
    <property type="entry name" value="fer2"/>
    <property type="match status" value="1"/>
</dbReference>
<evidence type="ECO:0000256" key="14">
    <source>
        <dbReference type="RuleBase" id="RU003525"/>
    </source>
</evidence>
<evidence type="ECO:0000256" key="4">
    <source>
        <dbReference type="ARBA" id="ARBA00022714"/>
    </source>
</evidence>
<dbReference type="CDD" id="cd02788">
    <property type="entry name" value="MopB_CT_NDH-1_NuoG2-N7"/>
    <property type="match status" value="1"/>
</dbReference>
<evidence type="ECO:0000256" key="7">
    <source>
        <dbReference type="ARBA" id="ARBA00022967"/>
    </source>
</evidence>
<comment type="subunit">
    <text evidence="12">Composed of 13 different subunits. Subunits NuoCD, E, F, and G constitute the peripheral sector of the complex.</text>
</comment>
<dbReference type="InterPro" id="IPR050123">
    <property type="entry name" value="Prok_molybdopt-oxidoreductase"/>
</dbReference>
<dbReference type="AlphaFoldDB" id="A0A6M0CSY1"/>
<evidence type="ECO:0000256" key="12">
    <source>
        <dbReference type="ARBA" id="ARBA00026021"/>
    </source>
</evidence>
<feature type="domain" description="2Fe-2S ferredoxin-type" evidence="15">
    <location>
        <begin position="1"/>
        <end position="83"/>
    </location>
</feature>
<dbReference type="InterPro" id="IPR010228">
    <property type="entry name" value="NADH_UbQ_OxRdtase_Gsu"/>
</dbReference>
<reference evidence="18 19" key="1">
    <citation type="submission" date="2020-02" db="EMBL/GenBank/DDBJ databases">
        <title>Broccoli isolated Pseudomonas sp.</title>
        <authorList>
            <person name="Fujikawa T."/>
            <person name="Sawada H."/>
        </authorList>
    </citation>
    <scope>NUCLEOTIDE SEQUENCE [LARGE SCALE GENOMIC DNA]</scope>
    <source>
        <strain evidence="18 19">MAFF212428</strain>
    </source>
</reference>
<protein>
    <recommendedName>
        <fullName evidence="14">NADH-quinone oxidoreductase</fullName>
        <ecNumber evidence="14">7.1.1.-</ecNumber>
    </recommendedName>
</protein>
<dbReference type="GO" id="GO:0046872">
    <property type="term" value="F:metal ion binding"/>
    <property type="evidence" value="ECO:0007669"/>
    <property type="project" value="UniProtKB-UniRule"/>
</dbReference>
<feature type="domain" description="4Fe-4S Mo/W bis-MGD-type" evidence="16">
    <location>
        <begin position="221"/>
        <end position="277"/>
    </location>
</feature>
<evidence type="ECO:0000256" key="11">
    <source>
        <dbReference type="ARBA" id="ARBA00023075"/>
    </source>
</evidence>
<dbReference type="Proteomes" id="UP000480410">
    <property type="component" value="Unassembled WGS sequence"/>
</dbReference>
<dbReference type="GO" id="GO:0016020">
    <property type="term" value="C:membrane"/>
    <property type="evidence" value="ECO:0007669"/>
    <property type="project" value="InterPro"/>
</dbReference>
<dbReference type="PROSITE" id="PS00643">
    <property type="entry name" value="COMPLEX1_75K_3"/>
    <property type="match status" value="1"/>
</dbReference>
<evidence type="ECO:0000256" key="10">
    <source>
        <dbReference type="ARBA" id="ARBA00023027"/>
    </source>
</evidence>
<comment type="cofactor">
    <cofactor evidence="1 14">
        <name>[4Fe-4S] cluster</name>
        <dbReference type="ChEBI" id="CHEBI:49883"/>
    </cofactor>
</comment>
<keyword evidence="9 14" id="KW-0411">Iron-sulfur</keyword>
<evidence type="ECO:0000259" key="17">
    <source>
        <dbReference type="PROSITE" id="PS51839"/>
    </source>
</evidence>
<comment type="caution">
    <text evidence="18">The sequence shown here is derived from an EMBL/GenBank/DDBJ whole genome shotgun (WGS) entry which is preliminary data.</text>
</comment>
<proteinExistence type="inferred from homology"/>